<gene>
    <name evidence="4" type="ORF">OBO34_19380</name>
</gene>
<evidence type="ECO:0000259" key="3">
    <source>
        <dbReference type="Pfam" id="PF14297"/>
    </source>
</evidence>
<evidence type="ECO:0000259" key="2">
    <source>
        <dbReference type="Pfam" id="PF07261"/>
    </source>
</evidence>
<dbReference type="Gene3D" id="1.10.10.630">
    <property type="entry name" value="DnaD domain-like"/>
    <property type="match status" value="1"/>
</dbReference>
<proteinExistence type="inferred from homology"/>
<dbReference type="EMBL" id="JAOSHN010000010">
    <property type="protein sequence ID" value="MCU7380478.1"/>
    <property type="molecule type" value="Genomic_DNA"/>
</dbReference>
<dbReference type="Proteomes" id="UP001065549">
    <property type="component" value="Unassembled WGS sequence"/>
</dbReference>
<accession>A0A9J6QY95</accession>
<feature type="domain" description="Lin1244/Lin1753-like N-terminal" evidence="3">
    <location>
        <begin position="11"/>
        <end position="106"/>
    </location>
</feature>
<dbReference type="PANTHER" id="PTHR39196">
    <property type="entry name" value="PRIMOSOME, DNAD SUBUNIT"/>
    <property type="match status" value="1"/>
</dbReference>
<dbReference type="InterPro" id="IPR034829">
    <property type="entry name" value="DnaD-like_sf"/>
</dbReference>
<dbReference type="SUPFAM" id="SSF158499">
    <property type="entry name" value="DnaD domain-like"/>
    <property type="match status" value="1"/>
</dbReference>
<dbReference type="PANTHER" id="PTHR39196:SF1">
    <property type="entry name" value="PRIMOSOME, DNAD SUBUNIT"/>
    <property type="match status" value="1"/>
</dbReference>
<reference evidence="4" key="1">
    <citation type="submission" date="2022-09" db="EMBL/GenBank/DDBJ databases">
        <title>Culturomic study of gut microbiota in children with autism spectrum disorder.</title>
        <authorList>
            <person name="Efimov B.A."/>
            <person name="Chaplin A.V."/>
            <person name="Sokolova S.R."/>
            <person name="Pikina A.P."/>
            <person name="Korzhanova M."/>
            <person name="Belova V."/>
            <person name="Korostin D."/>
        </authorList>
    </citation>
    <scope>NUCLEOTIDE SEQUENCE</scope>
    <source>
        <strain evidence="4">ASD5510</strain>
    </source>
</reference>
<comment type="similarity">
    <text evidence="1">Belongs to the DnaB/DnaD family.</text>
</comment>
<dbReference type="AlphaFoldDB" id="A0A9J6QY95"/>
<evidence type="ECO:0000313" key="5">
    <source>
        <dbReference type="Proteomes" id="UP001065549"/>
    </source>
</evidence>
<name>A0A9J6QY95_9FIRM</name>
<dbReference type="InterPro" id="IPR025400">
    <property type="entry name" value="Lin1244/Lin1753-like_N"/>
</dbReference>
<dbReference type="Pfam" id="PF07261">
    <property type="entry name" value="DnaB_2"/>
    <property type="match status" value="1"/>
</dbReference>
<comment type="caution">
    <text evidence="4">The sequence shown here is derived from an EMBL/GenBank/DDBJ whole genome shotgun (WGS) entry which is preliminary data.</text>
</comment>
<protein>
    <submittedName>
        <fullName evidence="4">DUF4373 domain-containing protein</fullName>
    </submittedName>
</protein>
<sequence length="270" mass="31001">MARPLKDGIDYFPFDVGFLEDKKIRLIKGEFGLKGVLVVIQLLCSIYKENGYFSTCDNDDCILVADAVGCGCDAKTIREVVQGCLRRSVFDNRVFETFGVLTSRGIQRRYLRALSTRENIDIYKEYWLLDINNKKDVPASISKKITFKNVSLQNYDVYLQRNEDSLQKNPIKKSKEKESKVEESKNAGDISKVFQTFDYCGFQINGYTRDELLELVDVYTDEWVLEAIKRAADRGKRTMGYIKGILNNWQIAGAMDSSKCQQSDDGWEDF</sequence>
<dbReference type="NCBIfam" id="TIGR01446">
    <property type="entry name" value="DnaD_dom"/>
    <property type="match status" value="1"/>
</dbReference>
<evidence type="ECO:0000256" key="1">
    <source>
        <dbReference type="ARBA" id="ARBA00093462"/>
    </source>
</evidence>
<dbReference type="RefSeq" id="WP_269478728.1">
    <property type="nucleotide sequence ID" value="NZ_JAOSHN010000010.1"/>
</dbReference>
<dbReference type="Pfam" id="PF14297">
    <property type="entry name" value="Lin1244_N"/>
    <property type="match status" value="1"/>
</dbReference>
<keyword evidence="5" id="KW-1185">Reference proteome</keyword>
<evidence type="ECO:0000313" key="4">
    <source>
        <dbReference type="EMBL" id="MCU7380478.1"/>
    </source>
</evidence>
<dbReference type="InterPro" id="IPR006343">
    <property type="entry name" value="DnaB/C_C"/>
</dbReference>
<organism evidence="4 5">
    <name type="scientific">Hominibacterium faecale</name>
    <dbReference type="NCBI Taxonomy" id="2839743"/>
    <lineage>
        <taxon>Bacteria</taxon>
        <taxon>Bacillati</taxon>
        <taxon>Bacillota</taxon>
        <taxon>Clostridia</taxon>
        <taxon>Peptostreptococcales</taxon>
        <taxon>Anaerovoracaceae</taxon>
        <taxon>Hominibacterium</taxon>
    </lineage>
</organism>
<feature type="domain" description="DnaB/C C-terminal" evidence="2">
    <location>
        <begin position="201"/>
        <end position="253"/>
    </location>
</feature>